<proteinExistence type="predicted"/>
<dbReference type="InterPro" id="IPR029060">
    <property type="entry name" value="PIN-like_dom_sf"/>
</dbReference>
<feature type="compositionally biased region" description="Basic and acidic residues" evidence="3">
    <location>
        <begin position="299"/>
        <end position="311"/>
    </location>
</feature>
<keyword evidence="5" id="KW-1185">Reference proteome</keyword>
<dbReference type="PANTHER" id="PTHR11081:SF9">
    <property type="entry name" value="FLAP ENDONUCLEASE 1"/>
    <property type="match status" value="1"/>
</dbReference>
<evidence type="ECO:0008006" key="6">
    <source>
        <dbReference type="Google" id="ProtNLM"/>
    </source>
</evidence>
<keyword evidence="1" id="KW-0479">Metal-binding</keyword>
<name>A0A197K9Z4_9FUNG</name>
<feature type="region of interest" description="Disordered" evidence="3">
    <location>
        <begin position="299"/>
        <end position="383"/>
    </location>
</feature>
<protein>
    <recommendedName>
        <fullName evidence="6">PIN domain-like protein</fullName>
    </recommendedName>
</protein>
<evidence type="ECO:0000256" key="1">
    <source>
        <dbReference type="ARBA" id="ARBA00022723"/>
    </source>
</evidence>
<dbReference type="Gene3D" id="3.40.50.1010">
    <property type="entry name" value="5'-nuclease"/>
    <property type="match status" value="1"/>
</dbReference>
<dbReference type="SUPFAM" id="SSF88723">
    <property type="entry name" value="PIN domain-like"/>
    <property type="match status" value="1"/>
</dbReference>
<dbReference type="AlphaFoldDB" id="A0A197K9Z4"/>
<organism evidence="4 5">
    <name type="scientific">Linnemannia elongata AG-77</name>
    <dbReference type="NCBI Taxonomy" id="1314771"/>
    <lineage>
        <taxon>Eukaryota</taxon>
        <taxon>Fungi</taxon>
        <taxon>Fungi incertae sedis</taxon>
        <taxon>Mucoromycota</taxon>
        <taxon>Mortierellomycotina</taxon>
        <taxon>Mortierellomycetes</taxon>
        <taxon>Mortierellales</taxon>
        <taxon>Mortierellaceae</taxon>
        <taxon>Linnemannia</taxon>
    </lineage>
</organism>
<dbReference type="InterPro" id="IPR006084">
    <property type="entry name" value="XPG/Rad2"/>
</dbReference>
<dbReference type="Proteomes" id="UP000078512">
    <property type="component" value="Unassembled WGS sequence"/>
</dbReference>
<dbReference type="OrthoDB" id="2396933at2759"/>
<dbReference type="EMBL" id="KV442017">
    <property type="protein sequence ID" value="OAQ34522.1"/>
    <property type="molecule type" value="Genomic_DNA"/>
</dbReference>
<gene>
    <name evidence="4" type="ORF">K457DRAFT_1897947</name>
</gene>
<dbReference type="GO" id="GO:0017108">
    <property type="term" value="F:5'-flap endonuclease activity"/>
    <property type="evidence" value="ECO:0007669"/>
    <property type="project" value="TreeGrafter"/>
</dbReference>
<dbReference type="PANTHER" id="PTHR11081">
    <property type="entry name" value="FLAP ENDONUCLEASE FAMILY MEMBER"/>
    <property type="match status" value="1"/>
</dbReference>
<evidence type="ECO:0000313" key="4">
    <source>
        <dbReference type="EMBL" id="OAQ34522.1"/>
    </source>
</evidence>
<reference evidence="4 5" key="1">
    <citation type="submission" date="2016-05" db="EMBL/GenBank/DDBJ databases">
        <title>Genome sequencing reveals origins of a unique bacterial endosymbiosis in the earliest lineages of terrestrial Fungi.</title>
        <authorList>
            <consortium name="DOE Joint Genome Institute"/>
            <person name="Uehling J."/>
            <person name="Gryganskyi A."/>
            <person name="Hameed K."/>
            <person name="Tschaplinski T."/>
            <person name="Misztal P."/>
            <person name="Wu S."/>
            <person name="Desiro A."/>
            <person name="Vande Pol N."/>
            <person name="Du Z.-Y."/>
            <person name="Zienkiewicz A."/>
            <person name="Zienkiewicz K."/>
            <person name="Morin E."/>
            <person name="Tisserant E."/>
            <person name="Splivallo R."/>
            <person name="Hainaut M."/>
            <person name="Henrissat B."/>
            <person name="Ohm R."/>
            <person name="Kuo A."/>
            <person name="Yan J."/>
            <person name="Lipzen A."/>
            <person name="Nolan M."/>
            <person name="Labutti K."/>
            <person name="Barry K."/>
            <person name="Goldstein A."/>
            <person name="Labbe J."/>
            <person name="Schadt C."/>
            <person name="Tuskan G."/>
            <person name="Grigoriev I."/>
            <person name="Martin F."/>
            <person name="Vilgalys R."/>
            <person name="Bonito G."/>
        </authorList>
    </citation>
    <scope>NUCLEOTIDE SEQUENCE [LARGE SCALE GENOMIC DNA]</scope>
    <source>
        <strain evidence="4 5">AG-77</strain>
    </source>
</reference>
<accession>A0A197K9Z4</accession>
<evidence type="ECO:0000256" key="3">
    <source>
        <dbReference type="SAM" id="MobiDB-lite"/>
    </source>
</evidence>
<dbReference type="GO" id="GO:0046872">
    <property type="term" value="F:metal ion binding"/>
    <property type="evidence" value="ECO:0007669"/>
    <property type="project" value="UniProtKB-KW"/>
</dbReference>
<evidence type="ECO:0000313" key="5">
    <source>
        <dbReference type="Proteomes" id="UP000078512"/>
    </source>
</evidence>
<evidence type="ECO:0000256" key="2">
    <source>
        <dbReference type="ARBA" id="ARBA00022842"/>
    </source>
</evidence>
<keyword evidence="2" id="KW-0460">Magnesium</keyword>
<feature type="compositionally biased region" description="Basic and acidic residues" evidence="3">
    <location>
        <begin position="337"/>
        <end position="349"/>
    </location>
</feature>
<sequence>MSDAFTKLESKVLINVQGSVFPTIRYAYSHCSSLDAAHKIVLKRIKQLGTRERSVLYFDGEPAQEKQGTRLQRANAREKALKVAEEKVDEFAERVDNGLRIRKQQYININKNLAKGFCWDPEAREVLSVYLEKENWAVVRSTTEADVQIAADCKEGDVVISGDSDLAMHPNVTMIWRSVSGGRFLEYKVEDVMEALGAISRTQLTVLGIVSHNDNNIYGLGCATNFSIIKSLSGTDVPGMVADYLADSRVVIKNKDKLDIDAFIRVFAFGQQTPIPHQESNPSGLTADKIKAKFHDVQQRYEQRKGDDAGVRKAAKSALPGDRVYRHKASQQFNRYRIIDHPPPKDKKPPLRPWKNNSENPDDATAPVPDEPQAPCQGPRLPSIDRMNKAQLVKALAWEHPMATLDIGTLAANVKNALKVKDISRDPIGLAEDNAVAKEMIDCVRAIVKEANRVKRRCQGLFGAYFERVDRDGATSDDKEFLKEICPPIPRELIIKAAPNTLPSQNSTTLENDDDTSDRHAQFIGCFLRYLYSNNFPRNTGIRLDLHKPVRVRSSLEEKSEFSSGELVRSASVQLAAEMKKIYWHGSVELLEQHRIQFADENKNANARGDVAASKDADTIGSSSDAEHAAVAKDTASSKDKDIIATKAKDGNNTQSGGFTLAICSNLSTDENFLKFNKLVRDPRRIVPLSHREHGFLSYSERELLVLLSPRSFLQDRIRSWANHTFSSKPSIENLKDIWLDSMEPGFLIKMLLADVGPKDLTSRQRGKAGYRGAIRLTTMDKIRDHLRPLRQGTVDPREYKSKGFVLRGSIRTDGHRLQILGFKLKELQSCLFKRACRYPLPSRLTSTVSGLDYFLQEIRNIVETPEDVARLWPYFQPDDIKILCLRCWSQRPVAGHCWIDCPHSIDVFDDLKRLNPVELIKCPSCPWSIDLFKRRNRPYNLLHVLSIDVPSQVFHDMAVSQNAVSQPTLRLRRWMEEAKKTVPEGGEDSIMDLDSNLPPLRGQGASVIKYLEELEKAQEPLDEFYNGQNLLY</sequence>